<protein>
    <submittedName>
        <fullName evidence="1">Uncharacterized protein</fullName>
    </submittedName>
</protein>
<accession>A0A7I8JL17</accession>
<reference evidence="1 2" key="1">
    <citation type="submission" date="2019-12" db="EMBL/GenBank/DDBJ databases">
        <authorList>
            <person name="Scholz U."/>
            <person name="Mascher M."/>
            <person name="Fiebig A."/>
        </authorList>
    </citation>
    <scope>NUCLEOTIDE SEQUENCE</scope>
</reference>
<evidence type="ECO:0000313" key="2">
    <source>
        <dbReference type="Proteomes" id="UP001189122"/>
    </source>
</evidence>
<sequence length="33" mass="3946">MKIQIREDEKEERVSQKIFAQALHSYCFGENAF</sequence>
<dbReference type="EMBL" id="CACRZD030000014">
    <property type="protein sequence ID" value="CAA6670455.1"/>
    <property type="molecule type" value="Genomic_DNA"/>
</dbReference>
<dbReference type="AlphaFoldDB" id="A0A7I8JL17"/>
<dbReference type="EMBL" id="LR743601">
    <property type="protein sequence ID" value="CAA2631212.1"/>
    <property type="molecule type" value="Genomic_DNA"/>
</dbReference>
<dbReference type="Proteomes" id="UP001189122">
    <property type="component" value="Unassembled WGS sequence"/>
</dbReference>
<evidence type="ECO:0000313" key="1">
    <source>
        <dbReference type="EMBL" id="CAA2631212.1"/>
    </source>
</evidence>
<organism evidence="1">
    <name type="scientific">Spirodela intermedia</name>
    <name type="common">Intermediate duckweed</name>
    <dbReference type="NCBI Taxonomy" id="51605"/>
    <lineage>
        <taxon>Eukaryota</taxon>
        <taxon>Viridiplantae</taxon>
        <taxon>Streptophyta</taxon>
        <taxon>Embryophyta</taxon>
        <taxon>Tracheophyta</taxon>
        <taxon>Spermatophyta</taxon>
        <taxon>Magnoliopsida</taxon>
        <taxon>Liliopsida</taxon>
        <taxon>Araceae</taxon>
        <taxon>Lemnoideae</taxon>
        <taxon>Spirodela</taxon>
    </lineage>
</organism>
<name>A0A7I8JL17_SPIIN</name>
<proteinExistence type="predicted"/>
<gene>
    <name evidence="1" type="ORF">SI7747_14016860</name>
</gene>
<keyword evidence="2" id="KW-1185">Reference proteome</keyword>